<protein>
    <recommendedName>
        <fullName evidence="9 11">7-cyano-7-deazaguanine synthase</fullName>
        <ecNumber evidence="9 11">6.3.4.20</ecNumber>
    </recommendedName>
    <alternativeName>
        <fullName evidence="11">7-cyano-7-carbaguanine synthase</fullName>
    </alternativeName>
    <alternativeName>
        <fullName evidence="11">Archaeosine biosynthesis protein QueC</fullName>
    </alternativeName>
    <alternativeName>
        <fullName evidence="11">PreQ(0) synthase</fullName>
    </alternativeName>
</protein>
<name>A0A401HRP8_9EURY</name>
<dbReference type="CDD" id="cd01995">
    <property type="entry name" value="QueC-like"/>
    <property type="match status" value="1"/>
</dbReference>
<feature type="binding site" evidence="11">
    <location>
        <position position="212"/>
    </location>
    <ligand>
        <name>Zn(2+)</name>
        <dbReference type="ChEBI" id="CHEBI:29105"/>
    </ligand>
</feature>
<evidence type="ECO:0000313" key="12">
    <source>
        <dbReference type="EMBL" id="GBF36928.1"/>
    </source>
</evidence>
<keyword evidence="4 11" id="KW-0547">Nucleotide-binding</keyword>
<evidence type="ECO:0000256" key="1">
    <source>
        <dbReference type="ARBA" id="ARBA00005061"/>
    </source>
</evidence>
<dbReference type="OrthoDB" id="6532at2157"/>
<accession>A0A401HRP8</accession>
<evidence type="ECO:0000256" key="7">
    <source>
        <dbReference type="ARBA" id="ARBA00037768"/>
    </source>
</evidence>
<feature type="binding site" evidence="11">
    <location>
        <position position="198"/>
    </location>
    <ligand>
        <name>Zn(2+)</name>
        <dbReference type="ChEBI" id="CHEBI:29105"/>
    </ligand>
</feature>
<evidence type="ECO:0000256" key="4">
    <source>
        <dbReference type="ARBA" id="ARBA00022741"/>
    </source>
</evidence>
<dbReference type="RefSeq" id="WP_131007742.1">
    <property type="nucleotide sequence ID" value="NZ_BFAX01000004.1"/>
</dbReference>
<comment type="pathway">
    <text evidence="1 11">Purine metabolism; 7-cyano-7-deazaguanine biosynthesis.</text>
</comment>
<keyword evidence="5 11" id="KW-0862">Zinc</keyword>
<comment type="similarity">
    <text evidence="8 11">Belongs to the QueC family.</text>
</comment>
<dbReference type="GO" id="GO:0005524">
    <property type="term" value="F:ATP binding"/>
    <property type="evidence" value="ECO:0007669"/>
    <property type="project" value="UniProtKB-UniRule"/>
</dbReference>
<dbReference type="Pfam" id="PF06508">
    <property type="entry name" value="QueC"/>
    <property type="match status" value="1"/>
</dbReference>
<evidence type="ECO:0000256" key="6">
    <source>
        <dbReference type="ARBA" id="ARBA00022840"/>
    </source>
</evidence>
<feature type="binding site" evidence="11">
    <location>
        <position position="209"/>
    </location>
    <ligand>
        <name>Zn(2+)</name>
        <dbReference type="ChEBI" id="CHEBI:29105"/>
    </ligand>
</feature>
<proteinExistence type="inferred from homology"/>
<dbReference type="Gene3D" id="3.40.50.620">
    <property type="entry name" value="HUPs"/>
    <property type="match status" value="1"/>
</dbReference>
<dbReference type="Proteomes" id="UP000290527">
    <property type="component" value="Unassembled WGS sequence"/>
</dbReference>
<dbReference type="PANTHER" id="PTHR42914:SF1">
    <property type="entry name" value="7-CYANO-7-DEAZAGUANINE SYNTHASE"/>
    <property type="match status" value="1"/>
</dbReference>
<dbReference type="EC" id="6.3.4.20" evidence="9 11"/>
<keyword evidence="6 11" id="KW-0067">ATP-binding</keyword>
<evidence type="ECO:0000256" key="11">
    <source>
        <dbReference type="HAMAP-Rule" id="MF_01633"/>
    </source>
</evidence>
<dbReference type="GO" id="GO:0016879">
    <property type="term" value="F:ligase activity, forming carbon-nitrogen bonds"/>
    <property type="evidence" value="ECO:0007669"/>
    <property type="project" value="UniProtKB-UniRule"/>
</dbReference>
<comment type="function">
    <text evidence="7 11">Catalyzes the ATP-dependent conversion of 7-carboxy-7-deazaguanine (CDG) to 7-cyano-7-deazaguanine (preQ(0)).</text>
</comment>
<comment type="caution">
    <text evidence="12">The sequence shown here is derived from an EMBL/GenBank/DDBJ whole genome shotgun (WGS) entry which is preliminary data.</text>
</comment>
<evidence type="ECO:0000313" key="13">
    <source>
        <dbReference type="Proteomes" id="UP000290527"/>
    </source>
</evidence>
<dbReference type="PIRSF" id="PIRSF006293">
    <property type="entry name" value="ExsB"/>
    <property type="match status" value="1"/>
</dbReference>
<comment type="catalytic activity">
    <reaction evidence="10 11">
        <text>7-carboxy-7-carbaguanine + NH4(+) + 2 ATP = 7-cyano-7-carbaguanine + 2 AMP + 2 diphosphate + 2 H(+)</text>
        <dbReference type="Rhea" id="RHEA:27982"/>
        <dbReference type="ChEBI" id="CHEBI:15378"/>
        <dbReference type="ChEBI" id="CHEBI:28938"/>
        <dbReference type="ChEBI" id="CHEBI:30616"/>
        <dbReference type="ChEBI" id="CHEBI:33019"/>
        <dbReference type="ChEBI" id="CHEBI:45075"/>
        <dbReference type="ChEBI" id="CHEBI:61036"/>
        <dbReference type="ChEBI" id="CHEBI:456215"/>
        <dbReference type="EC" id="6.3.4.20"/>
    </reaction>
</comment>
<keyword evidence="13" id="KW-1185">Reference proteome</keyword>
<keyword evidence="3 11" id="KW-0479">Metal-binding</keyword>
<dbReference type="NCBIfam" id="TIGR00364">
    <property type="entry name" value="7-cyano-7-deazaguanine synthase QueC"/>
    <property type="match status" value="1"/>
</dbReference>
<dbReference type="HAMAP" id="MF_01633">
    <property type="entry name" value="QueC"/>
    <property type="match status" value="1"/>
</dbReference>
<reference evidence="12 13" key="1">
    <citation type="journal article" date="2019" name="Int. J. Syst. Evol. Microbiol.">
        <title>Methanofervidicoccus abyssi gen. nov., sp. nov., a hydrogenotrophic methanogen, isolated from a hydrothermal vent chimney in the Mid-Cayman Spreading Center, the Caribbean Sea.</title>
        <authorList>
            <person name="Sakai S."/>
            <person name="Takaki Y."/>
            <person name="Miyazaki M."/>
            <person name="Ogawara M."/>
            <person name="Yanagawa K."/>
            <person name="Miyazaki J."/>
            <person name="Takai K."/>
        </authorList>
    </citation>
    <scope>NUCLEOTIDE SEQUENCE [LARGE SCALE GENOMIC DNA]</scope>
    <source>
        <strain evidence="12 13">HHB</strain>
    </source>
</reference>
<dbReference type="PANTHER" id="PTHR42914">
    <property type="entry name" value="7-CYANO-7-DEAZAGUANINE SYNTHASE"/>
    <property type="match status" value="1"/>
</dbReference>
<sequence length="235" mass="26488">MVKVCVLSGGLDSTVATLVAKSEDDDDIYTLTFDYGQRAALREINSAKKISEILGAKHKIVKLPFLKEFGGSALTDRNKTVPKLKEDDLDDLEKTKETMRAVWVPGRNIVMFSIASSFAESLGGGKVYTGLNKEEGITFPDNTLEFVDRFNSLLKYGTIRDIKLVAPLYNLDKSEIVKYGRKLEEKLGVEVLKYSYSCYHDNGEDFLHCGTCESCIRRKRAFKEAEVEDLTKYLR</sequence>
<dbReference type="AlphaFoldDB" id="A0A401HRP8"/>
<feature type="binding site" evidence="11">
    <location>
        <position position="215"/>
    </location>
    <ligand>
        <name>Zn(2+)</name>
        <dbReference type="ChEBI" id="CHEBI:29105"/>
    </ligand>
</feature>
<dbReference type="InterPro" id="IPR018317">
    <property type="entry name" value="QueC"/>
</dbReference>
<dbReference type="GO" id="GO:0008270">
    <property type="term" value="F:zinc ion binding"/>
    <property type="evidence" value="ECO:0007669"/>
    <property type="project" value="UniProtKB-UniRule"/>
</dbReference>
<evidence type="ECO:0000256" key="2">
    <source>
        <dbReference type="ARBA" id="ARBA00022598"/>
    </source>
</evidence>
<dbReference type="EMBL" id="BFAX01000004">
    <property type="protein sequence ID" value="GBF36928.1"/>
    <property type="molecule type" value="Genomic_DNA"/>
</dbReference>
<feature type="binding site" evidence="11">
    <location>
        <begin position="7"/>
        <end position="17"/>
    </location>
    <ligand>
        <name>ATP</name>
        <dbReference type="ChEBI" id="CHEBI:30616"/>
    </ligand>
</feature>
<evidence type="ECO:0000256" key="10">
    <source>
        <dbReference type="ARBA" id="ARBA00047890"/>
    </source>
</evidence>
<keyword evidence="2 11" id="KW-0436">Ligase</keyword>
<comment type="cofactor">
    <cofactor evidence="11">
        <name>Zn(2+)</name>
        <dbReference type="ChEBI" id="CHEBI:29105"/>
    </cofactor>
    <text evidence="11">Binds 1 zinc ion per subunit.</text>
</comment>
<dbReference type="SUPFAM" id="SSF52402">
    <property type="entry name" value="Adenine nucleotide alpha hydrolases-like"/>
    <property type="match status" value="1"/>
</dbReference>
<dbReference type="InterPro" id="IPR014729">
    <property type="entry name" value="Rossmann-like_a/b/a_fold"/>
</dbReference>
<evidence type="ECO:0000256" key="9">
    <source>
        <dbReference type="ARBA" id="ARBA00039149"/>
    </source>
</evidence>
<evidence type="ECO:0000256" key="8">
    <source>
        <dbReference type="ARBA" id="ARBA00037993"/>
    </source>
</evidence>
<gene>
    <name evidence="11" type="primary">queC</name>
    <name evidence="12" type="ORF">MHHB_P1158</name>
</gene>
<evidence type="ECO:0000256" key="3">
    <source>
        <dbReference type="ARBA" id="ARBA00022723"/>
    </source>
</evidence>
<dbReference type="UniPathway" id="UPA00391"/>
<organism evidence="12 13">
    <name type="scientific">Methanofervidicoccus abyssi</name>
    <dbReference type="NCBI Taxonomy" id="2082189"/>
    <lineage>
        <taxon>Archaea</taxon>
        <taxon>Methanobacteriati</taxon>
        <taxon>Methanobacteriota</taxon>
        <taxon>Methanomada group</taxon>
        <taxon>Methanococci</taxon>
        <taxon>Methanococcales</taxon>
        <taxon>Methanofervidicoccus</taxon>
    </lineage>
</organism>
<evidence type="ECO:0000256" key="5">
    <source>
        <dbReference type="ARBA" id="ARBA00022833"/>
    </source>
</evidence>